<keyword evidence="2" id="KW-1185">Reference proteome</keyword>
<proteinExistence type="predicted"/>
<gene>
    <name evidence="1" type="ORF">BJ138DRAFT_1118121</name>
</gene>
<dbReference type="EMBL" id="MU268115">
    <property type="protein sequence ID" value="KAH7905835.1"/>
    <property type="molecule type" value="Genomic_DNA"/>
</dbReference>
<dbReference type="Proteomes" id="UP000790377">
    <property type="component" value="Unassembled WGS sequence"/>
</dbReference>
<name>A0ACB7ZXP9_9AGAM</name>
<comment type="caution">
    <text evidence="1">The sequence shown here is derived from an EMBL/GenBank/DDBJ whole genome shotgun (WGS) entry which is preliminary data.</text>
</comment>
<protein>
    <submittedName>
        <fullName evidence="1">WD40-repeat-containing domain protein</fullName>
    </submittedName>
</protein>
<evidence type="ECO:0000313" key="1">
    <source>
        <dbReference type="EMBL" id="KAH7905835.1"/>
    </source>
</evidence>
<sequence length="358" mass="39871">MKPYAKAHILTDGHRDCINCLAFSPSGLYLASGGDDHTLIIWRVSDGSILYSLSFRCAVNTLLWHPTQEGVIFCGCQDGIVFRAKDFNLVTYSFNLPTLSLIHHPLKAQIFGSWLNLGFEGPVHCLDFNKSTNCLAVGIGHVVRALKEKPDGDYDGCIEFPNPRDPTPINSFTNERTICPRALHFYDHGRLLIVTYLNHGVVAWDVDKIVQVWCINPPFEAQQLGSSSLCTQTNVLVVHSLYAGIHMYCLDRQKAVRAFTCETESVRRHILSVSFIHNGNAIVSGAEAGNVCIWQTQHGNLLQVLEHGDDLIQAVAAFQNSIRYIATGSALKGQRNYIKIWRAPTGAYRFSQTTTHLD</sequence>
<accession>A0ACB7ZXP9</accession>
<organism evidence="1 2">
    <name type="scientific">Hygrophoropsis aurantiaca</name>
    <dbReference type="NCBI Taxonomy" id="72124"/>
    <lineage>
        <taxon>Eukaryota</taxon>
        <taxon>Fungi</taxon>
        <taxon>Dikarya</taxon>
        <taxon>Basidiomycota</taxon>
        <taxon>Agaricomycotina</taxon>
        <taxon>Agaricomycetes</taxon>
        <taxon>Agaricomycetidae</taxon>
        <taxon>Boletales</taxon>
        <taxon>Coniophorineae</taxon>
        <taxon>Hygrophoropsidaceae</taxon>
        <taxon>Hygrophoropsis</taxon>
    </lineage>
</organism>
<reference evidence="1" key="1">
    <citation type="journal article" date="2021" name="New Phytol.">
        <title>Evolutionary innovations through gain and loss of genes in the ectomycorrhizal Boletales.</title>
        <authorList>
            <person name="Wu G."/>
            <person name="Miyauchi S."/>
            <person name="Morin E."/>
            <person name="Kuo A."/>
            <person name="Drula E."/>
            <person name="Varga T."/>
            <person name="Kohler A."/>
            <person name="Feng B."/>
            <person name="Cao Y."/>
            <person name="Lipzen A."/>
            <person name="Daum C."/>
            <person name="Hundley H."/>
            <person name="Pangilinan J."/>
            <person name="Johnson J."/>
            <person name="Barry K."/>
            <person name="LaButti K."/>
            <person name="Ng V."/>
            <person name="Ahrendt S."/>
            <person name="Min B."/>
            <person name="Choi I.G."/>
            <person name="Park H."/>
            <person name="Plett J.M."/>
            <person name="Magnuson J."/>
            <person name="Spatafora J.W."/>
            <person name="Nagy L.G."/>
            <person name="Henrissat B."/>
            <person name="Grigoriev I.V."/>
            <person name="Yang Z.L."/>
            <person name="Xu J."/>
            <person name="Martin F.M."/>
        </authorList>
    </citation>
    <scope>NUCLEOTIDE SEQUENCE</scope>
    <source>
        <strain evidence="1">ATCC 28755</strain>
    </source>
</reference>
<evidence type="ECO:0000313" key="2">
    <source>
        <dbReference type="Proteomes" id="UP000790377"/>
    </source>
</evidence>